<name>A0A9D4SL45_DERFA</name>
<reference evidence="2" key="1">
    <citation type="submission" date="2020-06" db="EMBL/GenBank/DDBJ databases">
        <authorList>
            <person name="Ji K."/>
            <person name="Li J."/>
        </authorList>
    </citation>
    <scope>NUCLEOTIDE SEQUENCE</scope>
    <source>
        <strain evidence="2">JKM2019</strain>
        <tissue evidence="2">Whole body</tissue>
    </source>
</reference>
<keyword evidence="1" id="KW-1133">Transmembrane helix</keyword>
<keyword evidence="1" id="KW-0472">Membrane</keyword>
<proteinExistence type="predicted"/>
<gene>
    <name evidence="2" type="ORF">HUG17_1461</name>
</gene>
<organism evidence="2">
    <name type="scientific">Dermatophagoides farinae</name>
    <name type="common">American house dust mite</name>
    <dbReference type="NCBI Taxonomy" id="6954"/>
    <lineage>
        <taxon>Eukaryota</taxon>
        <taxon>Metazoa</taxon>
        <taxon>Ecdysozoa</taxon>
        <taxon>Arthropoda</taxon>
        <taxon>Chelicerata</taxon>
        <taxon>Arachnida</taxon>
        <taxon>Acari</taxon>
        <taxon>Acariformes</taxon>
        <taxon>Sarcoptiformes</taxon>
        <taxon>Astigmata</taxon>
        <taxon>Psoroptidia</taxon>
        <taxon>Analgoidea</taxon>
        <taxon>Pyroglyphidae</taxon>
        <taxon>Dermatophagoidinae</taxon>
        <taxon>Dermatophagoides</taxon>
    </lineage>
</organism>
<dbReference type="AlphaFoldDB" id="A0A9D4SL45"/>
<keyword evidence="1" id="KW-0812">Transmembrane</keyword>
<accession>A0A9D4SL45</accession>
<sequence length="160" mass="18514">MLQRHGRKISCGLFLSHKEEPSRTLYQFIKMHQACSAQVARYNHVMGRAFSAYCIMVLPISSILFVELLATKSNDPLKIMMYIFYAVTIIVMFASQLLYSHYSAMLHRPHLRFLHLHDQNVRLSRNHSLHIKTLTYGSTILGSDRKMGITFDSLSCFMVK</sequence>
<feature type="transmembrane region" description="Helical" evidence="1">
    <location>
        <begin position="50"/>
        <end position="70"/>
    </location>
</feature>
<protein>
    <submittedName>
        <fullName evidence="2">Uncharacterized protein</fullName>
    </submittedName>
</protein>
<comment type="caution">
    <text evidence="2">The sequence shown here is derived from an EMBL/GenBank/DDBJ whole genome shotgun (WGS) entry which is preliminary data.</text>
</comment>
<feature type="transmembrane region" description="Helical" evidence="1">
    <location>
        <begin position="82"/>
        <end position="102"/>
    </location>
</feature>
<reference evidence="2" key="2">
    <citation type="journal article" date="2021" name="World Allergy Organ. J.">
        <title>Chromosome-level assembly of Dermatophagoides farinae genome and transcriptome reveals two novel allergens Der f 37 and Der f 39.</title>
        <authorList>
            <person name="Chen J."/>
            <person name="Cai Z."/>
            <person name="Fan D."/>
            <person name="Hu J."/>
            <person name="Hou Y."/>
            <person name="He Y."/>
            <person name="Zhang Z."/>
            <person name="Zhao Z."/>
            <person name="Gao P."/>
            <person name="Hu W."/>
            <person name="Sun J."/>
            <person name="Li J."/>
            <person name="Ji K."/>
        </authorList>
    </citation>
    <scope>NUCLEOTIDE SEQUENCE</scope>
    <source>
        <strain evidence="2">JKM2019</strain>
    </source>
</reference>
<evidence type="ECO:0000313" key="2">
    <source>
        <dbReference type="EMBL" id="KAH7645923.1"/>
    </source>
</evidence>
<dbReference type="EMBL" id="SDOV01000001">
    <property type="protein sequence ID" value="KAH7645923.1"/>
    <property type="molecule type" value="Genomic_DNA"/>
</dbReference>
<evidence type="ECO:0000256" key="1">
    <source>
        <dbReference type="SAM" id="Phobius"/>
    </source>
</evidence>
<dbReference type="Proteomes" id="UP000828236">
    <property type="component" value="Unassembled WGS sequence"/>
</dbReference>